<dbReference type="InterPro" id="IPR023188">
    <property type="entry name" value="DPS_DNA-bd_CS"/>
</dbReference>
<dbReference type="PANTHER" id="PTHR42932">
    <property type="entry name" value="GENERAL STRESS PROTEIN 20U"/>
    <property type="match status" value="1"/>
</dbReference>
<dbReference type="STRING" id="1902579.BHV28_14520"/>
<organism evidence="4 5">
    <name type="scientific">Candidatus Tokpelaia hoelldobleri</name>
    <dbReference type="NCBI Taxonomy" id="1902579"/>
    <lineage>
        <taxon>Bacteria</taxon>
        <taxon>Pseudomonadati</taxon>
        <taxon>Pseudomonadota</taxon>
        <taxon>Alphaproteobacteria</taxon>
        <taxon>Hyphomicrobiales</taxon>
        <taxon>Candidatus Tokpelaia</taxon>
    </lineage>
</organism>
<dbReference type="PIRSF" id="PIRSF005900">
    <property type="entry name" value="Dps"/>
    <property type="match status" value="1"/>
</dbReference>
<reference evidence="4 5" key="2">
    <citation type="journal article" date="2016" name="Sci. Rep.">
        <title>The genome of Rhizobiales bacteria in predatory ants reveals urease gene functions but no genes for nitrogen fixation.</title>
        <authorList>
            <person name="Neuvonen M.M."/>
            <person name="Tamarit D."/>
            <person name="Naslund K."/>
            <person name="Liebig J."/>
            <person name="Feldhaar H."/>
            <person name="Moran N.A."/>
            <person name="Guy L."/>
            <person name="Andersson S.G."/>
        </authorList>
    </citation>
    <scope>NUCLEOTIDE SEQUENCE [LARGE SCALE GENOMIC DNA]</scope>
    <source>
        <strain evidence="4 5">Hsal</strain>
    </source>
</reference>
<dbReference type="Gene3D" id="1.20.1260.10">
    <property type="match status" value="1"/>
</dbReference>
<dbReference type="NCBIfam" id="NF006975">
    <property type="entry name" value="PRK09448.1"/>
    <property type="match status" value="1"/>
</dbReference>
<keyword evidence="5" id="KW-1185">Reference proteome</keyword>
<dbReference type="InterPro" id="IPR012347">
    <property type="entry name" value="Ferritin-like"/>
</dbReference>
<gene>
    <name evidence="4" type="ORF">BHV28_14520</name>
</gene>
<proteinExistence type="inferred from homology"/>
<dbReference type="PRINTS" id="PR01346">
    <property type="entry name" value="HELNAPAPROT"/>
</dbReference>
<comment type="similarity">
    <text evidence="1 2">Belongs to the Dps family.</text>
</comment>
<dbReference type="EMBL" id="CP017315">
    <property type="protein sequence ID" value="AQS42134.1"/>
    <property type="molecule type" value="Genomic_DNA"/>
</dbReference>
<dbReference type="PANTHER" id="PTHR42932:SF3">
    <property type="entry name" value="DNA PROTECTION DURING STARVATION PROTEIN"/>
    <property type="match status" value="1"/>
</dbReference>
<evidence type="ECO:0000256" key="1">
    <source>
        <dbReference type="ARBA" id="ARBA00009497"/>
    </source>
</evidence>
<dbReference type="InterPro" id="IPR002177">
    <property type="entry name" value="DPS_DNA-bd"/>
</dbReference>
<evidence type="ECO:0000313" key="5">
    <source>
        <dbReference type="Proteomes" id="UP000188912"/>
    </source>
</evidence>
<feature type="domain" description="Ferritin/DPS" evidence="3">
    <location>
        <begin position="20"/>
        <end position="160"/>
    </location>
</feature>
<dbReference type="InterPro" id="IPR009078">
    <property type="entry name" value="Ferritin-like_SF"/>
</dbReference>
<dbReference type="Pfam" id="PF00210">
    <property type="entry name" value="Ferritin"/>
    <property type="match status" value="1"/>
</dbReference>
<name>A0A1U9JW75_9HYPH</name>
<evidence type="ECO:0000259" key="3">
    <source>
        <dbReference type="Pfam" id="PF00210"/>
    </source>
</evidence>
<dbReference type="KEGG" id="thd:BHV28_14520"/>
<dbReference type="SUPFAM" id="SSF47240">
    <property type="entry name" value="Ferritin-like"/>
    <property type="match status" value="1"/>
</dbReference>
<evidence type="ECO:0000256" key="2">
    <source>
        <dbReference type="RuleBase" id="RU003875"/>
    </source>
</evidence>
<protein>
    <submittedName>
        <fullName evidence="4">DNA starvation/stationary phase protection protein Dps</fullName>
    </submittedName>
</protein>
<dbReference type="AlphaFoldDB" id="A0A1U9JW75"/>
<reference evidence="4 5" key="1">
    <citation type="journal article" date="2010" name="Science">
        <title>Genomic comparison of the ants Camponotus floridanus and Harpegnathos saltator.</title>
        <authorList>
            <person name="Bonasio R."/>
            <person name="Zhang G."/>
            <person name="Ye C."/>
            <person name="Mutti N.S."/>
            <person name="Fang X."/>
            <person name="Qin N."/>
            <person name="Donahue G."/>
            <person name="Yang P."/>
            <person name="Li Q."/>
            <person name="Li C."/>
            <person name="Zhang P."/>
            <person name="Huang Z."/>
            <person name="Berger S.L."/>
            <person name="Reinberg D."/>
            <person name="Wang J."/>
            <person name="Liebig J."/>
        </authorList>
    </citation>
    <scope>NUCLEOTIDE SEQUENCE [LARGE SCALE GENOMIC DNA]</scope>
    <source>
        <strain evidence="4 5">Hsal</strain>
    </source>
</reference>
<evidence type="ECO:0000313" key="4">
    <source>
        <dbReference type="EMBL" id="AQS42134.1"/>
    </source>
</evidence>
<dbReference type="Proteomes" id="UP000188912">
    <property type="component" value="Chromosome"/>
</dbReference>
<accession>A0A1U9JW75</accession>
<dbReference type="GO" id="GO:0016722">
    <property type="term" value="F:oxidoreductase activity, acting on metal ions"/>
    <property type="evidence" value="ECO:0007669"/>
    <property type="project" value="InterPro"/>
</dbReference>
<dbReference type="GO" id="GO:0008199">
    <property type="term" value="F:ferric iron binding"/>
    <property type="evidence" value="ECO:0007669"/>
    <property type="project" value="InterPro"/>
</dbReference>
<dbReference type="InterPro" id="IPR008331">
    <property type="entry name" value="Ferritin_DPS_dom"/>
</dbReference>
<dbReference type="PROSITE" id="PS00819">
    <property type="entry name" value="DPS_2"/>
    <property type="match status" value="1"/>
</dbReference>
<dbReference type="CDD" id="cd01043">
    <property type="entry name" value="DPS"/>
    <property type="match status" value="1"/>
</dbReference>
<sequence length="162" mass="18283">MIKDHKTRNDIPSNTKKTAIALLNKALASLIDLALITKQAHWNVKGPRFVMIHELLDKFHTDVDEQVDDIAERVAQLGGTAFGTTQEVAKESILKPYPTDIYKVEDHLQELIERYGDVANLVRRSIDEADEAGDADTADIFTAASRMLDKNLWFLEAHIQEK</sequence>